<gene>
    <name evidence="3" type="primary">jg18156</name>
    <name evidence="3" type="ORF">PAEG_LOCUS3446</name>
</gene>
<dbReference type="GO" id="GO:0006355">
    <property type="term" value="P:regulation of DNA-templated transcription"/>
    <property type="evidence" value="ECO:0007669"/>
    <property type="project" value="TreeGrafter"/>
</dbReference>
<name>A0A8S4QLL3_9NEOP</name>
<dbReference type="GO" id="GO:0008270">
    <property type="term" value="F:zinc ion binding"/>
    <property type="evidence" value="ECO:0007669"/>
    <property type="project" value="UniProtKB-KW"/>
</dbReference>
<protein>
    <submittedName>
        <fullName evidence="3">Jg18156 protein</fullName>
    </submittedName>
</protein>
<dbReference type="GO" id="GO:0005634">
    <property type="term" value="C:nucleus"/>
    <property type="evidence" value="ECO:0007669"/>
    <property type="project" value="TreeGrafter"/>
</dbReference>
<dbReference type="PANTHER" id="PTHR15021">
    <property type="entry name" value="DISCONNECTED-RELATED"/>
    <property type="match status" value="1"/>
</dbReference>
<comment type="caution">
    <text evidence="3">The sequence shown here is derived from an EMBL/GenBank/DDBJ whole genome shotgun (WGS) entry which is preliminary data.</text>
</comment>
<evidence type="ECO:0000256" key="1">
    <source>
        <dbReference type="PROSITE-ProRule" id="PRU00042"/>
    </source>
</evidence>
<feature type="domain" description="C2H2-type" evidence="2">
    <location>
        <begin position="76"/>
        <end position="104"/>
    </location>
</feature>
<dbReference type="PROSITE" id="PS00028">
    <property type="entry name" value="ZINC_FINGER_C2H2_1"/>
    <property type="match status" value="1"/>
</dbReference>
<dbReference type="InterPro" id="IPR040436">
    <property type="entry name" value="Disconnected-like"/>
</dbReference>
<proteinExistence type="predicted"/>
<evidence type="ECO:0000259" key="2">
    <source>
        <dbReference type="PROSITE" id="PS50157"/>
    </source>
</evidence>
<organism evidence="3 4">
    <name type="scientific">Pararge aegeria aegeria</name>
    <dbReference type="NCBI Taxonomy" id="348720"/>
    <lineage>
        <taxon>Eukaryota</taxon>
        <taxon>Metazoa</taxon>
        <taxon>Ecdysozoa</taxon>
        <taxon>Arthropoda</taxon>
        <taxon>Hexapoda</taxon>
        <taxon>Insecta</taxon>
        <taxon>Pterygota</taxon>
        <taxon>Neoptera</taxon>
        <taxon>Endopterygota</taxon>
        <taxon>Lepidoptera</taxon>
        <taxon>Glossata</taxon>
        <taxon>Ditrysia</taxon>
        <taxon>Papilionoidea</taxon>
        <taxon>Nymphalidae</taxon>
        <taxon>Satyrinae</taxon>
        <taxon>Satyrini</taxon>
        <taxon>Parargina</taxon>
        <taxon>Pararge</taxon>
    </lineage>
</organism>
<dbReference type="SMART" id="SM00355">
    <property type="entry name" value="ZnF_C2H2"/>
    <property type="match status" value="2"/>
</dbReference>
<evidence type="ECO:0000313" key="4">
    <source>
        <dbReference type="Proteomes" id="UP000838756"/>
    </source>
</evidence>
<accession>A0A8S4QLL3</accession>
<keyword evidence="1" id="KW-0863">Zinc-finger</keyword>
<keyword evidence="4" id="KW-1185">Reference proteome</keyword>
<dbReference type="OrthoDB" id="10070972at2759"/>
<reference evidence="3" key="1">
    <citation type="submission" date="2022-03" db="EMBL/GenBank/DDBJ databases">
        <authorList>
            <person name="Lindestad O."/>
        </authorList>
    </citation>
    <scope>NUCLEOTIDE SEQUENCE</scope>
</reference>
<sequence length="241" mass="27621">MESQDFYSEQVGNRSFLNGLQYIRNPCRQLTHQVGISNISAQFNTSNDQQNRRASVYPLRHRDIRLFASNETDKSVMCKICLKMYKNRSSLRAHNSSVHLQQKYQCTVEGCRRLFSTQYSRNRHSANPKQELHSGGVEEIHIARNRNFEQLFAVPPVAAGYELPQMAMRTNYFYDPYTFTNTGNVRNERLQEIDLPLDLSVRCELTDKGFFPTPGLMGEVQPGGALAGAQPARETPWLLPE</sequence>
<dbReference type="Gene3D" id="3.30.160.60">
    <property type="entry name" value="Classic Zinc Finger"/>
    <property type="match status" value="1"/>
</dbReference>
<evidence type="ECO:0000313" key="3">
    <source>
        <dbReference type="EMBL" id="CAH2211737.1"/>
    </source>
</evidence>
<dbReference type="PANTHER" id="PTHR15021:SF0">
    <property type="entry name" value="DISCO-RELATED, ISOFORM A-RELATED"/>
    <property type="match status" value="1"/>
</dbReference>
<keyword evidence="1" id="KW-0862">Zinc</keyword>
<dbReference type="InterPro" id="IPR013087">
    <property type="entry name" value="Znf_C2H2_type"/>
</dbReference>
<keyword evidence="1" id="KW-0479">Metal-binding</keyword>
<dbReference type="AlphaFoldDB" id="A0A8S4QLL3"/>
<dbReference type="EMBL" id="CAKXAJ010011051">
    <property type="protein sequence ID" value="CAH2211737.1"/>
    <property type="molecule type" value="Genomic_DNA"/>
</dbReference>
<dbReference type="Proteomes" id="UP000838756">
    <property type="component" value="Unassembled WGS sequence"/>
</dbReference>
<dbReference type="PROSITE" id="PS50157">
    <property type="entry name" value="ZINC_FINGER_C2H2_2"/>
    <property type="match status" value="1"/>
</dbReference>